<evidence type="ECO:0000313" key="2">
    <source>
        <dbReference type="Proteomes" id="UP000281553"/>
    </source>
</evidence>
<organism evidence="1 2">
    <name type="scientific">Dibothriocephalus latus</name>
    <name type="common">Fish tapeworm</name>
    <name type="synonym">Diphyllobothrium latum</name>
    <dbReference type="NCBI Taxonomy" id="60516"/>
    <lineage>
        <taxon>Eukaryota</taxon>
        <taxon>Metazoa</taxon>
        <taxon>Spiralia</taxon>
        <taxon>Lophotrochozoa</taxon>
        <taxon>Platyhelminthes</taxon>
        <taxon>Cestoda</taxon>
        <taxon>Eucestoda</taxon>
        <taxon>Diphyllobothriidea</taxon>
        <taxon>Diphyllobothriidae</taxon>
        <taxon>Dibothriocephalus</taxon>
    </lineage>
</organism>
<sequence length="148" mass="16439">MDSDLQAMRQQDYQLDSGVLKPRRGDETVNIRGESGVISKGKRAQDGLSEKTIRNQNNSVDFTIRFSCSMLATAVFTNANSEQDICRENGCKGGDTLPLMGKGYARANMLKAMRIWENGTCLSFVEREPDRASAYILFTVKPFTGSLQ</sequence>
<reference evidence="1 2" key="1">
    <citation type="submission" date="2018-11" db="EMBL/GenBank/DDBJ databases">
        <authorList>
            <consortium name="Pathogen Informatics"/>
        </authorList>
    </citation>
    <scope>NUCLEOTIDE SEQUENCE [LARGE SCALE GENOMIC DNA]</scope>
</reference>
<proteinExistence type="predicted"/>
<dbReference type="AlphaFoldDB" id="A0A3P6PRI6"/>
<protein>
    <submittedName>
        <fullName evidence="1">Uncharacterized protein</fullName>
    </submittedName>
</protein>
<keyword evidence="2" id="KW-1185">Reference proteome</keyword>
<dbReference type="EMBL" id="UYRU01001685">
    <property type="protein sequence ID" value="VDK32293.1"/>
    <property type="molecule type" value="Genomic_DNA"/>
</dbReference>
<accession>A0A3P6PRI6</accession>
<dbReference type="SUPFAM" id="SSF55486">
    <property type="entry name" value="Metalloproteases ('zincins'), catalytic domain"/>
    <property type="match status" value="1"/>
</dbReference>
<dbReference type="Proteomes" id="UP000281553">
    <property type="component" value="Unassembled WGS sequence"/>
</dbReference>
<gene>
    <name evidence="1" type="ORF">DILT_LOCUS411</name>
</gene>
<name>A0A3P6PRI6_DIBLA</name>
<evidence type="ECO:0000313" key="1">
    <source>
        <dbReference type="EMBL" id="VDK32293.1"/>
    </source>
</evidence>